<evidence type="ECO:0000256" key="1">
    <source>
        <dbReference type="SAM" id="Phobius"/>
    </source>
</evidence>
<dbReference type="Pfam" id="PF10321">
    <property type="entry name" value="7TM_GPCR_Srt"/>
    <property type="match status" value="1"/>
</dbReference>
<dbReference type="Proteomes" id="UP001620645">
    <property type="component" value="Unassembled WGS sequence"/>
</dbReference>
<evidence type="ECO:0000313" key="4">
    <source>
        <dbReference type="Proteomes" id="UP001620645"/>
    </source>
</evidence>
<comment type="caution">
    <text evidence="2">The sequence shown here is derived from an EMBL/GenBank/DDBJ whole genome shotgun (WGS) entry which is preliminary data.</text>
</comment>
<keyword evidence="1" id="KW-1133">Transmembrane helix</keyword>
<evidence type="ECO:0000313" key="3">
    <source>
        <dbReference type="EMBL" id="KAL3092037.1"/>
    </source>
</evidence>
<evidence type="ECO:0000313" key="2">
    <source>
        <dbReference type="EMBL" id="KAL3092036.1"/>
    </source>
</evidence>
<dbReference type="SUPFAM" id="SSF81321">
    <property type="entry name" value="Family A G protein-coupled receptor-like"/>
    <property type="match status" value="1"/>
</dbReference>
<feature type="transmembrane region" description="Helical" evidence="1">
    <location>
        <begin position="65"/>
        <end position="97"/>
    </location>
</feature>
<feature type="transmembrane region" description="Helical" evidence="1">
    <location>
        <begin position="171"/>
        <end position="195"/>
    </location>
</feature>
<dbReference type="InterPro" id="IPR019425">
    <property type="entry name" value="7TM_GPCR_serpentine_rcpt_Srt"/>
</dbReference>
<keyword evidence="4" id="KW-1185">Reference proteome</keyword>
<dbReference type="PANTHER" id="PTHR23021:SF11">
    <property type="entry name" value="SERPENTINE RECEPTOR, CLASS T"/>
    <property type="match status" value="1"/>
</dbReference>
<sequence length="281" mass="31770">METFFFKPELYNRLYNCTSYDIAQIPLEQRLTTVQNTAQIFLALNRCIDLAYGNAARVLFHGKRIYLWMIFCVIYGLCFCMFTMPIIFSSVIGTWFVNPHFAYNDDLSGTIYRNDLATIHSYMVVTVLTGTYLIFAIVLLTKMGFKCQSNGLMNAITNTNSQISSISQKKVFVQVFLISIINDAAATICALMNFLPVGNTLITLGQITWMLSFGIPPFIYLLLNKTIRQEVIGILRKLCSKLAPKIISKKIGTKTQIVIAVVKVGPAENVKKMNNPFFNEK</sequence>
<protein>
    <submittedName>
        <fullName evidence="2">Uncharacterized protein</fullName>
    </submittedName>
</protein>
<dbReference type="EMBL" id="JBICCN010000121">
    <property type="protein sequence ID" value="KAL3092036.1"/>
    <property type="molecule type" value="Genomic_DNA"/>
</dbReference>
<dbReference type="Gene3D" id="1.20.1070.10">
    <property type="entry name" value="Rhodopsin 7-helix transmembrane proteins"/>
    <property type="match status" value="1"/>
</dbReference>
<feature type="transmembrane region" description="Helical" evidence="1">
    <location>
        <begin position="201"/>
        <end position="223"/>
    </location>
</feature>
<feature type="transmembrane region" description="Helical" evidence="1">
    <location>
        <begin position="117"/>
        <end position="140"/>
    </location>
</feature>
<accession>A0ABD2JN41</accession>
<dbReference type="AlphaFoldDB" id="A0ABD2JN41"/>
<gene>
    <name evidence="2" type="ORF">niasHS_005986</name>
    <name evidence="3" type="ORF">niasHS_005987</name>
</gene>
<reference evidence="2 4" key="1">
    <citation type="submission" date="2024-10" db="EMBL/GenBank/DDBJ databases">
        <authorList>
            <person name="Kim D."/>
        </authorList>
    </citation>
    <scope>NUCLEOTIDE SEQUENCE [LARGE SCALE GENOMIC DNA]</scope>
    <source>
        <strain evidence="2">Taebaek</strain>
    </source>
</reference>
<keyword evidence="1" id="KW-0812">Transmembrane</keyword>
<dbReference type="EMBL" id="JBICCN010000121">
    <property type="protein sequence ID" value="KAL3092037.1"/>
    <property type="molecule type" value="Genomic_DNA"/>
</dbReference>
<name>A0ABD2JN41_HETSC</name>
<dbReference type="PANTHER" id="PTHR23021">
    <property type="entry name" value="SERPENTINE RECEPTOR, CLASS T"/>
    <property type="match status" value="1"/>
</dbReference>
<proteinExistence type="predicted"/>
<keyword evidence="1" id="KW-0472">Membrane</keyword>
<organism evidence="2 4">
    <name type="scientific">Heterodera schachtii</name>
    <name type="common">Sugarbeet cyst nematode worm</name>
    <name type="synonym">Tylenchus schachtii</name>
    <dbReference type="NCBI Taxonomy" id="97005"/>
    <lineage>
        <taxon>Eukaryota</taxon>
        <taxon>Metazoa</taxon>
        <taxon>Ecdysozoa</taxon>
        <taxon>Nematoda</taxon>
        <taxon>Chromadorea</taxon>
        <taxon>Rhabditida</taxon>
        <taxon>Tylenchina</taxon>
        <taxon>Tylenchomorpha</taxon>
        <taxon>Tylenchoidea</taxon>
        <taxon>Heteroderidae</taxon>
        <taxon>Heteroderinae</taxon>
        <taxon>Heterodera</taxon>
    </lineage>
</organism>